<dbReference type="EMBL" id="KL367518">
    <property type="protein sequence ID" value="KFD67064.1"/>
    <property type="molecule type" value="Genomic_DNA"/>
</dbReference>
<sequence length="85" mass="10020">MKGQWSKVGFVNESHEAPLAIKQYRRQLYRFAMSYYGHRPSSQHRCENKGDQWPSWRSLSKFSRFANYVYGRTNIAQYGILPSVA</sequence>
<accession>A0A085NC68</accession>
<evidence type="ECO:0000313" key="1">
    <source>
        <dbReference type="EMBL" id="KFD51679.1"/>
    </source>
</evidence>
<protein>
    <submittedName>
        <fullName evidence="2">Uncharacterized protein</fullName>
    </submittedName>
</protein>
<name>A0A085NC68_9BILA</name>
<organism evidence="2">
    <name type="scientific">Trichuris suis</name>
    <name type="common">pig whipworm</name>
    <dbReference type="NCBI Taxonomy" id="68888"/>
    <lineage>
        <taxon>Eukaryota</taxon>
        <taxon>Metazoa</taxon>
        <taxon>Ecdysozoa</taxon>
        <taxon>Nematoda</taxon>
        <taxon>Enoplea</taxon>
        <taxon>Dorylaimia</taxon>
        <taxon>Trichinellida</taxon>
        <taxon>Trichuridae</taxon>
        <taxon>Trichuris</taxon>
    </lineage>
</organism>
<keyword evidence="3" id="KW-1185">Reference proteome</keyword>
<dbReference type="EMBL" id="KL363236">
    <property type="protein sequence ID" value="KFD51679.1"/>
    <property type="molecule type" value="Genomic_DNA"/>
</dbReference>
<reference evidence="2 3" key="1">
    <citation type="journal article" date="2014" name="Nat. Genet.">
        <title>Genome and transcriptome of the porcine whipworm Trichuris suis.</title>
        <authorList>
            <person name="Jex A.R."/>
            <person name="Nejsum P."/>
            <person name="Schwarz E.M."/>
            <person name="Hu L."/>
            <person name="Young N.D."/>
            <person name="Hall R.S."/>
            <person name="Korhonen P.K."/>
            <person name="Liao S."/>
            <person name="Thamsborg S."/>
            <person name="Xia J."/>
            <person name="Xu P."/>
            <person name="Wang S."/>
            <person name="Scheerlinck J.P."/>
            <person name="Hofmann A."/>
            <person name="Sternberg P.W."/>
            <person name="Wang J."/>
            <person name="Gasser R.B."/>
        </authorList>
    </citation>
    <scope>NUCLEOTIDE SEQUENCE [LARGE SCALE GENOMIC DNA]</scope>
    <source>
        <strain evidence="2">DCEP-RM93F</strain>
        <strain evidence="1">DCEP-RM93M</strain>
    </source>
</reference>
<dbReference type="Proteomes" id="UP000030758">
    <property type="component" value="Unassembled WGS sequence"/>
</dbReference>
<evidence type="ECO:0000313" key="3">
    <source>
        <dbReference type="Proteomes" id="UP000030764"/>
    </source>
</evidence>
<dbReference type="Proteomes" id="UP000030764">
    <property type="component" value="Unassembled WGS sequence"/>
</dbReference>
<dbReference type="AlphaFoldDB" id="A0A085NC68"/>
<evidence type="ECO:0000313" key="2">
    <source>
        <dbReference type="EMBL" id="KFD67064.1"/>
    </source>
</evidence>
<feature type="non-terminal residue" evidence="2">
    <location>
        <position position="85"/>
    </location>
</feature>
<proteinExistence type="predicted"/>
<gene>
    <name evidence="1" type="ORF">M513_07375</name>
    <name evidence="2" type="ORF">M514_07375</name>
</gene>